<dbReference type="PANTHER" id="PTHR31286">
    <property type="entry name" value="GLYCINE-RICH CELL WALL STRUCTURAL PROTEIN 1.8-LIKE"/>
    <property type="match status" value="1"/>
</dbReference>
<evidence type="ECO:0000256" key="1">
    <source>
        <dbReference type="SAM" id="MobiDB-lite"/>
    </source>
</evidence>
<name>A0AAE0A7R7_9ROSI</name>
<dbReference type="PANTHER" id="PTHR31286:SF99">
    <property type="entry name" value="DUF4283 DOMAIN-CONTAINING PROTEIN"/>
    <property type="match status" value="1"/>
</dbReference>
<protein>
    <recommendedName>
        <fullName evidence="2">DUF4283 domain-containing protein</fullName>
    </recommendedName>
</protein>
<dbReference type="InterPro" id="IPR040256">
    <property type="entry name" value="At4g02000-like"/>
</dbReference>
<feature type="region of interest" description="Disordered" evidence="1">
    <location>
        <begin position="358"/>
        <end position="387"/>
    </location>
</feature>
<evidence type="ECO:0000259" key="2">
    <source>
        <dbReference type="Pfam" id="PF14111"/>
    </source>
</evidence>
<dbReference type="EMBL" id="JANJYJ010000006">
    <property type="protein sequence ID" value="KAK3204901.1"/>
    <property type="molecule type" value="Genomic_DNA"/>
</dbReference>
<feature type="domain" description="DUF4283" evidence="2">
    <location>
        <begin position="6"/>
        <end position="72"/>
    </location>
</feature>
<evidence type="ECO:0000313" key="3">
    <source>
        <dbReference type="EMBL" id="KAK3204901.1"/>
    </source>
</evidence>
<dbReference type="InterPro" id="IPR025558">
    <property type="entry name" value="DUF4283"/>
</dbReference>
<keyword evidence="4" id="KW-1185">Reference proteome</keyword>
<comment type="caution">
    <text evidence="3">The sequence shown here is derived from an EMBL/GenBank/DDBJ whole genome shotgun (WGS) entry which is preliminary data.</text>
</comment>
<dbReference type="Proteomes" id="UP001281410">
    <property type="component" value="Unassembled WGS sequence"/>
</dbReference>
<reference evidence="3" key="1">
    <citation type="journal article" date="2023" name="Plant J.">
        <title>Genome sequences and population genomics provide insights into the demographic history, inbreeding, and mutation load of two 'living fossil' tree species of Dipteronia.</title>
        <authorList>
            <person name="Feng Y."/>
            <person name="Comes H.P."/>
            <person name="Chen J."/>
            <person name="Zhu S."/>
            <person name="Lu R."/>
            <person name="Zhang X."/>
            <person name="Li P."/>
            <person name="Qiu J."/>
            <person name="Olsen K.M."/>
            <person name="Qiu Y."/>
        </authorList>
    </citation>
    <scope>NUCLEOTIDE SEQUENCE</scope>
    <source>
        <strain evidence="3">NBL</strain>
    </source>
</reference>
<sequence>MGRPHTLNFMLTKLKPKWQFIGQWQLTDLEDGYFVARFQMREDLEYVLKDGPWVIANQYMVVQKWRTNFVPGEEEIKHMLVWVRLSKLPMEWIDVELLRLIEGMLGTVYKVDPITESQAKGRFARICVELDISQPLKNVLEVEDRCIRVEYENLGLICFQCGCVGYSKESCMEGIGNHKEMVKAHGPVSGSDTNNGDIGSSGVKNDTFSPWMQVSYGRNGKLSMGANSGGKKAGAIGSMGNVSSDTRYGVGSPMNGADVSGKGVGNRKETVKPYVSKNGRKVGNPVKEGNNNLGGSRFVVLSKDVIEGSTDKKGLHIPKKHTLLPITSVLAKISNKDGNRKKLVPSTANKYLVTTNSNNRHNSVSFKENRGVGHTPALPKYNNSSNKGKQVNVELEEDLEDSEVLKLLHKDMMDTVMPATVIPSTGIDGYSSGPGEGNSSSSVICDGSVDLVPTQLVDVSAAKDLEVVALNLREAMEVALE</sequence>
<dbReference type="AlphaFoldDB" id="A0AAE0A7R7"/>
<proteinExistence type="predicted"/>
<gene>
    <name evidence="3" type="ORF">Dsin_018947</name>
</gene>
<dbReference type="Pfam" id="PF14111">
    <property type="entry name" value="DUF4283"/>
    <property type="match status" value="1"/>
</dbReference>
<organism evidence="3 4">
    <name type="scientific">Dipteronia sinensis</name>
    <dbReference type="NCBI Taxonomy" id="43782"/>
    <lineage>
        <taxon>Eukaryota</taxon>
        <taxon>Viridiplantae</taxon>
        <taxon>Streptophyta</taxon>
        <taxon>Embryophyta</taxon>
        <taxon>Tracheophyta</taxon>
        <taxon>Spermatophyta</taxon>
        <taxon>Magnoliopsida</taxon>
        <taxon>eudicotyledons</taxon>
        <taxon>Gunneridae</taxon>
        <taxon>Pentapetalae</taxon>
        <taxon>rosids</taxon>
        <taxon>malvids</taxon>
        <taxon>Sapindales</taxon>
        <taxon>Sapindaceae</taxon>
        <taxon>Hippocastanoideae</taxon>
        <taxon>Acereae</taxon>
        <taxon>Dipteronia</taxon>
    </lineage>
</organism>
<evidence type="ECO:0000313" key="4">
    <source>
        <dbReference type="Proteomes" id="UP001281410"/>
    </source>
</evidence>
<accession>A0AAE0A7R7</accession>